<gene>
    <name evidence="3" type="ORF">PPYR_12555</name>
</gene>
<proteinExistence type="predicted"/>
<dbReference type="AlphaFoldDB" id="A0A1Y1L5C7"/>
<reference evidence="3" key="3">
    <citation type="submission" date="2019-08" db="EMBL/GenBank/DDBJ databases">
        <authorList>
            <consortium name="Photinus pyralis genome working group"/>
            <person name="Fallon T.R."/>
            <person name="Sander Lower S.E."/>
            <person name="Weng J.-K."/>
        </authorList>
    </citation>
    <scope>NUCLEOTIDE SEQUENCE</scope>
    <source>
        <strain evidence="3">1611_PpyrPB1</strain>
        <tissue evidence="3">Whole body</tissue>
    </source>
</reference>
<dbReference type="InParanoid" id="A0A1Y1L5C7"/>
<organism evidence="2">
    <name type="scientific">Photinus pyralis</name>
    <name type="common">Common eastern firefly</name>
    <name type="synonym">Lampyris pyralis</name>
    <dbReference type="NCBI Taxonomy" id="7054"/>
    <lineage>
        <taxon>Eukaryota</taxon>
        <taxon>Metazoa</taxon>
        <taxon>Ecdysozoa</taxon>
        <taxon>Arthropoda</taxon>
        <taxon>Hexapoda</taxon>
        <taxon>Insecta</taxon>
        <taxon>Pterygota</taxon>
        <taxon>Neoptera</taxon>
        <taxon>Endopterygota</taxon>
        <taxon>Coleoptera</taxon>
        <taxon>Polyphaga</taxon>
        <taxon>Elateriformia</taxon>
        <taxon>Elateroidea</taxon>
        <taxon>Lampyridae</taxon>
        <taxon>Lampyrinae</taxon>
        <taxon>Photinus</taxon>
    </lineage>
</organism>
<reference evidence="3 4" key="2">
    <citation type="journal article" date="2018" name="Elife">
        <title>Firefly genomes illuminate parallel origins of bioluminescence in beetles.</title>
        <authorList>
            <person name="Fallon T.R."/>
            <person name="Lower S.E."/>
            <person name="Chang C.H."/>
            <person name="Bessho-Uehara M."/>
            <person name="Martin G.J."/>
            <person name="Bewick A.J."/>
            <person name="Behringer M."/>
            <person name="Debat H.J."/>
            <person name="Wong I."/>
            <person name="Day J.C."/>
            <person name="Suvorov A."/>
            <person name="Silva C.J."/>
            <person name="Stanger-Hall K.F."/>
            <person name="Hall D.W."/>
            <person name="Schmitz R.J."/>
            <person name="Nelson D.R."/>
            <person name="Lewis S.M."/>
            <person name="Shigenobu S."/>
            <person name="Bybee S.M."/>
            <person name="Larracuente A.M."/>
            <person name="Oba Y."/>
            <person name="Weng J.K."/>
        </authorList>
    </citation>
    <scope>NUCLEOTIDE SEQUENCE [LARGE SCALE GENOMIC DNA]</scope>
    <source>
        <strain evidence="3">1611_PpyrPB1</strain>
        <tissue evidence="3">Whole body</tissue>
    </source>
</reference>
<dbReference type="PANTHER" id="PTHR10656:SF70">
    <property type="entry name" value="PROTEIN MAB-21-RELATED"/>
    <property type="match status" value="1"/>
</dbReference>
<keyword evidence="4" id="KW-1185">Reference proteome</keyword>
<dbReference type="PANTHER" id="PTHR10656">
    <property type="entry name" value="CELL FATE DETERMINING PROTEIN MAB21-RELATED"/>
    <property type="match status" value="1"/>
</dbReference>
<dbReference type="EMBL" id="VVIM01000009">
    <property type="protein sequence ID" value="KAB0792935.1"/>
    <property type="molecule type" value="Genomic_DNA"/>
</dbReference>
<evidence type="ECO:0000313" key="4">
    <source>
        <dbReference type="Proteomes" id="UP000327044"/>
    </source>
</evidence>
<dbReference type="EMBL" id="GEZM01066284">
    <property type="protein sequence ID" value="JAV68008.1"/>
    <property type="molecule type" value="Transcribed_RNA"/>
</dbReference>
<accession>A0A1Y1L5C7</accession>
<feature type="region of interest" description="Disordered" evidence="1">
    <location>
        <begin position="886"/>
        <end position="905"/>
    </location>
</feature>
<feature type="compositionally biased region" description="Basic and acidic residues" evidence="1">
    <location>
        <begin position="890"/>
        <end position="905"/>
    </location>
</feature>
<evidence type="ECO:0000313" key="3">
    <source>
        <dbReference type="EMBL" id="KAB0792935.1"/>
    </source>
</evidence>
<dbReference type="Gene3D" id="1.10.1410.40">
    <property type="match status" value="1"/>
</dbReference>
<protein>
    <submittedName>
        <fullName evidence="2">Uncharacterized protein</fullName>
    </submittedName>
</protein>
<dbReference type="Proteomes" id="UP000327044">
    <property type="component" value="Unassembled WGS sequence"/>
</dbReference>
<sequence>MIKKNRKADGGTAKMSSKRLKEVEELVLPASKLKFCSEQLQNLNFIFTKKLDEEYDPEYSKAVSLAKSITERLIQRLLCGVGMMEPRFASKFLVTLHDDSVFNEELDYLVRLDSLSTPKLHPTEYSPKYTIVEGNSGNRLAGYAQVRLHQPYCVDWQEFVNPKGYLRRDKVQAKLVELLSVAASTDVPDSPLTVDESLVCGSPGKIMDALTLHQVLHIPSEKHVFYGPSGKTPRFPNPRDFKLAIVDDPSGIRIRVGFHSPALSSICIDVRLLVAIGFDAWPSSSNFPVRVPLGHSDCVLYYKAAQTGLYLVGYGVQSIGWQIRLPAAECTLESNYSPNSTVRRIFLILSSVLREINEDHRRYQISHRILNTYSLRSALFSHLEDDLSTPTKVTLNWSPKYLSTHVLTVLDLLVMTLRKQRQPNYFFPDANILVNPGHLCEDDYAIESNRVKAIMLRFFDESLTSLRRNVNFTQFLTDQQIEMALLNRWKELIDGLTPPPSTRGRRICFAGSKLRRDVVFTQYSTRQLEYIGLTLKHLLLVRQNTLLFGDELYWAEHLNLFNLQEDSVEDVIYILVTVIEQARDRYLDCLPEAISRELDKARLRRQIDISTSKLVEQVRKEREVANKGYVDDTTLVKTILRWLYKGLDYKKYLAPVLRPYLRVVFLASHGASWHLEAIRNEEFYNEIRALGVFAKLVNLGRITPAQGLVDAVAKNWSWAKSMLKTIEAENLRLIFVSGSRKSCRHILALPSRPNSNRSKLCYSHDQTTMGSKDSSNPILLKLRSKGEKPSVDDSFQPPHHVLKNLSPLNQTTKYFRRMGEYRCLGNIFETIIAMKKLNILQEVSALLPDEEDRLETLEAIQKLTNEKAKQTFNNKKCNAFVQLSNSKRKINPERPSENRQRYTPKEESAGIREVIAIDSAAGPEEKRLINVDRLGIEKGLKRDKGTLIGSCRAARIREDTSVEDYFKVQPLKGRSSFKY</sequence>
<name>A0A1Y1L5C7_PHOPY</name>
<evidence type="ECO:0000256" key="1">
    <source>
        <dbReference type="SAM" id="MobiDB-lite"/>
    </source>
</evidence>
<reference evidence="2" key="1">
    <citation type="journal article" date="2016" name="Sci. Rep.">
        <title>Molecular characterization of firefly nuptial gifts: a multi-omics approach sheds light on postcopulatory sexual selection.</title>
        <authorList>
            <person name="Al-Wathiqui N."/>
            <person name="Fallon T.R."/>
            <person name="South A."/>
            <person name="Weng J.K."/>
            <person name="Lewis S.M."/>
        </authorList>
    </citation>
    <scope>NUCLEOTIDE SEQUENCE</scope>
</reference>
<evidence type="ECO:0000313" key="2">
    <source>
        <dbReference type="EMBL" id="JAV68008.1"/>
    </source>
</evidence>
<dbReference type="OrthoDB" id="5948335at2759"/>